<evidence type="ECO:0000313" key="1">
    <source>
        <dbReference type="EMBL" id="MBP2075887.1"/>
    </source>
</evidence>
<reference evidence="1" key="1">
    <citation type="submission" date="2021-03" db="EMBL/GenBank/DDBJ databases">
        <title>Genomic Encyclopedia of Type Strains, Phase IV (KMG-IV): sequencing the most valuable type-strain genomes for metagenomic binning, comparative biology and taxonomic classification.</title>
        <authorList>
            <person name="Goeker M."/>
        </authorList>
    </citation>
    <scope>NUCLEOTIDE SEQUENCE</scope>
    <source>
        <strain evidence="1">DSM 107338</strain>
    </source>
</reference>
<accession>A0A9X0YNH4</accession>
<keyword evidence="2" id="KW-1185">Reference proteome</keyword>
<organism evidence="1 2">
    <name type="scientific">Oceanobacillus polygoni</name>
    <dbReference type="NCBI Taxonomy" id="1235259"/>
    <lineage>
        <taxon>Bacteria</taxon>
        <taxon>Bacillati</taxon>
        <taxon>Bacillota</taxon>
        <taxon>Bacilli</taxon>
        <taxon>Bacillales</taxon>
        <taxon>Bacillaceae</taxon>
        <taxon>Oceanobacillus</taxon>
    </lineage>
</organism>
<dbReference type="AlphaFoldDB" id="A0A9X0YNH4"/>
<gene>
    <name evidence="1" type="ORF">J2Z64_000098</name>
</gene>
<dbReference type="Proteomes" id="UP001138793">
    <property type="component" value="Unassembled WGS sequence"/>
</dbReference>
<protein>
    <submittedName>
        <fullName evidence="1">Uncharacterized protein</fullName>
    </submittedName>
</protein>
<dbReference type="EMBL" id="JAGGMB010000001">
    <property type="protein sequence ID" value="MBP2075887.1"/>
    <property type="molecule type" value="Genomic_DNA"/>
</dbReference>
<proteinExistence type="predicted"/>
<sequence>MKKFKFICNIGCCFVVLGEIVAEGANGNTDKA</sequence>
<evidence type="ECO:0000313" key="2">
    <source>
        <dbReference type="Proteomes" id="UP001138793"/>
    </source>
</evidence>
<name>A0A9X0YNH4_9BACI</name>
<comment type="caution">
    <text evidence="1">The sequence shown here is derived from an EMBL/GenBank/DDBJ whole genome shotgun (WGS) entry which is preliminary data.</text>
</comment>